<dbReference type="KEGG" id="care:LT85_3319"/>
<accession>A0A0A1FHU2</accession>
<dbReference type="EMBL" id="CP009962">
    <property type="protein sequence ID" value="AIY42477.1"/>
    <property type="molecule type" value="Genomic_DNA"/>
</dbReference>
<feature type="transmembrane region" description="Helical" evidence="1">
    <location>
        <begin position="6"/>
        <end position="26"/>
    </location>
</feature>
<evidence type="ECO:0000313" key="2">
    <source>
        <dbReference type="EMBL" id="AIY42477.1"/>
    </source>
</evidence>
<keyword evidence="1" id="KW-0472">Membrane</keyword>
<name>A0A0A1FHU2_9BURK</name>
<keyword evidence="1" id="KW-1133">Transmembrane helix</keyword>
<organism evidence="2 3">
    <name type="scientific">Collimonas arenae</name>
    <dbReference type="NCBI Taxonomy" id="279058"/>
    <lineage>
        <taxon>Bacteria</taxon>
        <taxon>Pseudomonadati</taxon>
        <taxon>Pseudomonadota</taxon>
        <taxon>Betaproteobacteria</taxon>
        <taxon>Burkholderiales</taxon>
        <taxon>Oxalobacteraceae</taxon>
        <taxon>Collimonas</taxon>
    </lineage>
</organism>
<dbReference type="AlphaFoldDB" id="A0A0A1FHU2"/>
<dbReference type="Proteomes" id="UP000030302">
    <property type="component" value="Chromosome"/>
</dbReference>
<sequence length="39" mass="4787">MVIFYLFFYGNIFFCIFTTSNFDTFLRIDAAVWMLRQSF</sequence>
<gene>
    <name evidence="2" type="ORF">LT85_3319</name>
</gene>
<evidence type="ECO:0000256" key="1">
    <source>
        <dbReference type="SAM" id="Phobius"/>
    </source>
</evidence>
<reference evidence="3" key="1">
    <citation type="journal article" date="2014" name="Soil Biol. Biochem.">
        <title>Structure and function of bacterial communities in ageing soils: Insights from the Mendocino ecological staircase.</title>
        <authorList>
            <person name="Uroz S."/>
            <person name="Tech J.J."/>
            <person name="Sawaya N.A."/>
            <person name="Frey-Klett P."/>
            <person name="Leveau J.H.J."/>
        </authorList>
    </citation>
    <scope>NUCLEOTIDE SEQUENCE [LARGE SCALE GENOMIC DNA]</scope>
    <source>
        <strain evidence="3">Cal35</strain>
    </source>
</reference>
<protein>
    <submittedName>
        <fullName evidence="2">Uncharacterized protein</fullName>
    </submittedName>
</protein>
<keyword evidence="1" id="KW-0812">Transmembrane</keyword>
<keyword evidence="3" id="KW-1185">Reference proteome</keyword>
<dbReference type="HOGENOM" id="CLU_3307842_0_0_4"/>
<evidence type="ECO:0000313" key="3">
    <source>
        <dbReference type="Proteomes" id="UP000030302"/>
    </source>
</evidence>
<proteinExistence type="predicted"/>